<reference evidence="1" key="1">
    <citation type="submission" date="2020-12" db="EMBL/GenBank/DDBJ databases">
        <title>Bacterial taxonomy.</title>
        <authorList>
            <person name="Pan X."/>
        </authorList>
    </citation>
    <scope>NUCLEOTIDE SEQUENCE</scope>
    <source>
        <strain evidence="1">M0105</strain>
    </source>
</reference>
<name>A0A8J7M9K8_9RHOB</name>
<dbReference type="EMBL" id="JAEHHL010000012">
    <property type="protein sequence ID" value="MBK0400866.1"/>
    <property type="molecule type" value="Genomic_DNA"/>
</dbReference>
<comment type="caution">
    <text evidence="1">The sequence shown here is derived from an EMBL/GenBank/DDBJ whole genome shotgun (WGS) entry which is preliminary data.</text>
</comment>
<organism evidence="1 2">
    <name type="scientific">Thermohalobaculum xanthum</name>
    <dbReference type="NCBI Taxonomy" id="2753746"/>
    <lineage>
        <taxon>Bacteria</taxon>
        <taxon>Pseudomonadati</taxon>
        <taxon>Pseudomonadota</taxon>
        <taxon>Alphaproteobacteria</taxon>
        <taxon>Rhodobacterales</taxon>
        <taxon>Paracoccaceae</taxon>
        <taxon>Thermohalobaculum</taxon>
    </lineage>
</organism>
<dbReference type="Pfam" id="PF13531">
    <property type="entry name" value="SBP_bac_11"/>
    <property type="match status" value="1"/>
</dbReference>
<evidence type="ECO:0000313" key="1">
    <source>
        <dbReference type="EMBL" id="MBK0400866.1"/>
    </source>
</evidence>
<dbReference type="SUPFAM" id="SSF53850">
    <property type="entry name" value="Periplasmic binding protein-like II"/>
    <property type="match status" value="1"/>
</dbReference>
<proteinExistence type="predicted"/>
<gene>
    <name evidence="1" type="ORF">H0I76_16825</name>
</gene>
<keyword evidence="2" id="KW-1185">Reference proteome</keyword>
<dbReference type="RefSeq" id="WP_200612612.1">
    <property type="nucleotide sequence ID" value="NZ_JAEHHL010000012.1"/>
</dbReference>
<accession>A0A8J7M9K8</accession>
<dbReference type="Gene3D" id="3.40.190.10">
    <property type="entry name" value="Periplasmic binding protein-like II"/>
    <property type="match status" value="2"/>
</dbReference>
<sequence>MAPHDGEPLRAFIPRAIDSFMPGLIPTMEQRLGTTIEATFELNPIIPQRVLAGEPFDLGITNPWYLPKLIDHGLVSPSGHRAFGRVALAIAGREPMVEGPETSPAGIIALLRRANSIAYTAEGTSGRTFLDAIARLGVGREIEARLVPMGIGQSPSRAAAEGKVDLAIAPLTTVAVAPSLNVLALFPSDLGADIDMSVFLAAHRHEGSLASKALDFLTDPGLDPLLRNYGLVRP</sequence>
<dbReference type="Proteomes" id="UP000655420">
    <property type="component" value="Unassembled WGS sequence"/>
</dbReference>
<evidence type="ECO:0000313" key="2">
    <source>
        <dbReference type="Proteomes" id="UP000655420"/>
    </source>
</evidence>
<dbReference type="AlphaFoldDB" id="A0A8J7M9K8"/>
<protein>
    <submittedName>
        <fullName evidence="1">Substrate-binding domain-containing protein</fullName>
    </submittedName>
</protein>